<dbReference type="GO" id="GO:0006446">
    <property type="term" value="P:regulation of translational initiation"/>
    <property type="evidence" value="ECO:0007669"/>
    <property type="project" value="TreeGrafter"/>
</dbReference>
<dbReference type="GO" id="GO:0043168">
    <property type="term" value="F:anion binding"/>
    <property type="evidence" value="ECO:0007669"/>
    <property type="project" value="UniProtKB-ARBA"/>
</dbReference>
<dbReference type="InterPro" id="IPR036956">
    <property type="entry name" value="Impact_N_sf"/>
</dbReference>
<dbReference type="InterPro" id="IPR020569">
    <property type="entry name" value="UPF0029_Impact_CS"/>
</dbReference>
<dbReference type="GO" id="GO:0005737">
    <property type="term" value="C:cytoplasm"/>
    <property type="evidence" value="ECO:0007669"/>
    <property type="project" value="TreeGrafter"/>
</dbReference>
<dbReference type="PROSITE" id="PS00910">
    <property type="entry name" value="UPF0029"/>
    <property type="match status" value="1"/>
</dbReference>
<name>A0A1S8CUB2_9GAMM</name>
<evidence type="ECO:0000313" key="4">
    <source>
        <dbReference type="EMBL" id="ONG40542.1"/>
    </source>
</evidence>
<dbReference type="Proteomes" id="UP000192132">
    <property type="component" value="Unassembled WGS sequence"/>
</dbReference>
<dbReference type="AlphaFoldDB" id="A0A1S8CUB2"/>
<proteinExistence type="inferred from homology"/>
<comment type="similarity">
    <text evidence="1">Belongs to the IMPACT family.</text>
</comment>
<dbReference type="InterPro" id="IPR023582">
    <property type="entry name" value="Impact"/>
</dbReference>
<gene>
    <name evidence="4" type="ORF">BKE30_07270</name>
</gene>
<feature type="domain" description="UPF0029" evidence="3">
    <location>
        <begin position="134"/>
        <end position="188"/>
    </location>
</feature>
<evidence type="ECO:0000259" key="3">
    <source>
        <dbReference type="Pfam" id="PF09186"/>
    </source>
</evidence>
<sequence length="196" mass="21628">MNFTISNTVSAQQDIKKSRFTAIAAPVLSVEQAQEFLAQQHDASTTHQCWAWKINSQSRVNDDGEPSGTAGRPILAVIEGQQLDNVIVLVNRWYGGVKLGTGGLVRAYAGTAQLCLQAASKIKLVKTLQASFFVSFAEWARVEHYLKSHEVHIVQQHYDAKGIQLEINIAAAFKDEFNGWLQAMTAGRESLVIKKT</sequence>
<dbReference type="Gene3D" id="3.30.70.240">
    <property type="match status" value="1"/>
</dbReference>
<dbReference type="GO" id="GO:0017111">
    <property type="term" value="F:ribonucleoside triphosphate phosphatase activity"/>
    <property type="evidence" value="ECO:0007669"/>
    <property type="project" value="UniProtKB-ARBA"/>
</dbReference>
<dbReference type="Pfam" id="PF01205">
    <property type="entry name" value="Impact_N"/>
    <property type="match status" value="1"/>
</dbReference>
<dbReference type="EMBL" id="MLCN01000017">
    <property type="protein sequence ID" value="ONG40542.1"/>
    <property type="molecule type" value="Genomic_DNA"/>
</dbReference>
<comment type="caution">
    <text evidence="4">The sequence shown here is derived from an EMBL/GenBank/DDBJ whole genome shotgun (WGS) entry which is preliminary data.</text>
</comment>
<dbReference type="PANTHER" id="PTHR16301:SF20">
    <property type="entry name" value="IMPACT FAMILY MEMBER YIGZ"/>
    <property type="match status" value="1"/>
</dbReference>
<accession>A0A1S8CUB2</accession>
<dbReference type="Pfam" id="PF09186">
    <property type="entry name" value="DUF1949"/>
    <property type="match status" value="1"/>
</dbReference>
<keyword evidence="5" id="KW-1185">Reference proteome</keyword>
<dbReference type="InterPro" id="IPR035647">
    <property type="entry name" value="EFG_III/V"/>
</dbReference>
<evidence type="ECO:0000313" key="5">
    <source>
        <dbReference type="Proteomes" id="UP000192132"/>
    </source>
</evidence>
<evidence type="ECO:0008006" key="6">
    <source>
        <dbReference type="Google" id="ProtNLM"/>
    </source>
</evidence>
<dbReference type="SUPFAM" id="SSF54980">
    <property type="entry name" value="EF-G C-terminal domain-like"/>
    <property type="match status" value="1"/>
</dbReference>
<dbReference type="SUPFAM" id="SSF54211">
    <property type="entry name" value="Ribosomal protein S5 domain 2-like"/>
    <property type="match status" value="1"/>
</dbReference>
<protein>
    <recommendedName>
        <fullName evidence="6">YigZ family protein</fullName>
    </recommendedName>
</protein>
<evidence type="ECO:0000256" key="1">
    <source>
        <dbReference type="ARBA" id="ARBA00007665"/>
    </source>
</evidence>
<dbReference type="InterPro" id="IPR015269">
    <property type="entry name" value="UPF0029_Impact_C"/>
</dbReference>
<dbReference type="InterPro" id="IPR020568">
    <property type="entry name" value="Ribosomal_Su5_D2-typ_SF"/>
</dbReference>
<dbReference type="GO" id="GO:0032561">
    <property type="term" value="F:guanyl ribonucleotide binding"/>
    <property type="evidence" value="ECO:0007669"/>
    <property type="project" value="UniProtKB-ARBA"/>
</dbReference>
<reference evidence="4 5" key="1">
    <citation type="submission" date="2016-10" db="EMBL/GenBank/DDBJ databases">
        <title>Draft Genome sequence of Alkanindiges sp. strain H1.</title>
        <authorList>
            <person name="Subhash Y."/>
            <person name="Lee S."/>
        </authorList>
    </citation>
    <scope>NUCLEOTIDE SEQUENCE [LARGE SCALE GENOMIC DNA]</scope>
    <source>
        <strain evidence="4 5">H1</strain>
    </source>
</reference>
<feature type="domain" description="Impact N-terminal" evidence="2">
    <location>
        <begin position="16"/>
        <end position="115"/>
    </location>
</feature>
<dbReference type="Gene3D" id="3.30.230.30">
    <property type="entry name" value="Impact, N-terminal domain"/>
    <property type="match status" value="1"/>
</dbReference>
<dbReference type="PANTHER" id="PTHR16301">
    <property type="entry name" value="IMPACT-RELATED"/>
    <property type="match status" value="1"/>
</dbReference>
<evidence type="ECO:0000259" key="2">
    <source>
        <dbReference type="Pfam" id="PF01205"/>
    </source>
</evidence>
<dbReference type="STRING" id="1907941.BKE30_07270"/>
<dbReference type="OrthoDB" id="9813771at2"/>
<dbReference type="RefSeq" id="WP_076877954.1">
    <property type="nucleotide sequence ID" value="NZ_MLCN01000017.1"/>
</dbReference>
<organism evidence="4 5">
    <name type="scientific">Alkanindiges hydrocarboniclasticus</name>
    <dbReference type="NCBI Taxonomy" id="1907941"/>
    <lineage>
        <taxon>Bacteria</taxon>
        <taxon>Pseudomonadati</taxon>
        <taxon>Pseudomonadota</taxon>
        <taxon>Gammaproteobacteria</taxon>
        <taxon>Moraxellales</taxon>
        <taxon>Moraxellaceae</taxon>
        <taxon>Alkanindiges</taxon>
    </lineage>
</organism>
<dbReference type="InterPro" id="IPR001498">
    <property type="entry name" value="Impact_N"/>
</dbReference>